<dbReference type="EMBL" id="JALJXV010000003">
    <property type="protein sequence ID" value="MCP1674401.1"/>
    <property type="molecule type" value="Genomic_DNA"/>
</dbReference>
<evidence type="ECO:0000313" key="2">
    <source>
        <dbReference type="Proteomes" id="UP001205843"/>
    </source>
</evidence>
<protein>
    <submittedName>
        <fullName evidence="1">Uncharacterized protein</fullName>
    </submittedName>
</protein>
<sequence length="72" mass="8159">MSKQTQYRDELAQCADLTALEDRVRAECYRAGISVPDESWDEVAARMHTEGHPLAAFFDAAVERWDVLTGEE</sequence>
<keyword evidence="2" id="KW-1185">Reference proteome</keyword>
<comment type="caution">
    <text evidence="1">The sequence shown here is derived from an EMBL/GenBank/DDBJ whole genome shotgun (WGS) entry which is preliminary data.</text>
</comment>
<proteinExistence type="predicted"/>
<evidence type="ECO:0000313" key="1">
    <source>
        <dbReference type="EMBL" id="MCP1674401.1"/>
    </source>
</evidence>
<organism evidence="1 2">
    <name type="scientific">Natronocella acetinitrilica</name>
    <dbReference type="NCBI Taxonomy" id="414046"/>
    <lineage>
        <taxon>Bacteria</taxon>
        <taxon>Pseudomonadati</taxon>
        <taxon>Pseudomonadota</taxon>
        <taxon>Gammaproteobacteria</taxon>
        <taxon>Chromatiales</taxon>
        <taxon>Ectothiorhodospiraceae</taxon>
        <taxon>Natronocella</taxon>
    </lineage>
</organism>
<gene>
    <name evidence="1" type="ORF">J2T57_001503</name>
</gene>
<dbReference type="AlphaFoldDB" id="A0AAE3G268"/>
<accession>A0AAE3G268</accession>
<name>A0AAE3G268_9GAMM</name>
<dbReference type="Proteomes" id="UP001205843">
    <property type="component" value="Unassembled WGS sequence"/>
</dbReference>
<reference evidence="1" key="1">
    <citation type="submission" date="2022-03" db="EMBL/GenBank/DDBJ databases">
        <title>Genomic Encyclopedia of Type Strains, Phase III (KMG-III): the genomes of soil and plant-associated and newly described type strains.</title>
        <authorList>
            <person name="Whitman W."/>
        </authorList>
    </citation>
    <scope>NUCLEOTIDE SEQUENCE</scope>
    <source>
        <strain evidence="1">ANL 6-2</strain>
    </source>
</reference>
<dbReference type="RefSeq" id="WP_253476366.1">
    <property type="nucleotide sequence ID" value="NZ_JALJXV010000003.1"/>
</dbReference>